<comment type="subcellular location">
    <subcellularLocation>
        <location evidence="1">Cell inner membrane</location>
        <topology evidence="1">Multi-pass membrane protein</topology>
    </subcellularLocation>
    <subcellularLocation>
        <location evidence="9">Cell membrane</location>
        <topology evidence="9">Multi-pass membrane protein</topology>
    </subcellularLocation>
</comment>
<dbReference type="Gene3D" id="1.20.120.1220">
    <property type="match status" value="1"/>
</dbReference>
<dbReference type="EC" id="2.1.1.-" evidence="9"/>
<comment type="catalytic activity">
    <reaction evidence="9">
        <text>Typically cleaves a -Gly-|-Phe- bond to release an N-terminal, basic peptide of 5-8 residues from type IV prepilin, and then N-methylates the new N-terminal amino group, the methyl donor being S-adenosyl-L-methionine.</text>
        <dbReference type="EC" id="3.4.23.43"/>
    </reaction>
</comment>
<keyword evidence="9" id="KW-0808">Transferase</keyword>
<keyword evidence="9" id="KW-0489">Methyltransferase</keyword>
<feature type="transmembrane region" description="Helical" evidence="10">
    <location>
        <begin position="149"/>
        <end position="167"/>
    </location>
</feature>
<dbReference type="Proteomes" id="UP001556709">
    <property type="component" value="Unassembled WGS sequence"/>
</dbReference>
<accession>A0ABV3TB97</accession>
<evidence type="ECO:0000256" key="7">
    <source>
        <dbReference type="ARBA" id="ARBA00023136"/>
    </source>
</evidence>
<feature type="transmembrane region" description="Helical" evidence="10">
    <location>
        <begin position="119"/>
        <end position="137"/>
    </location>
</feature>
<dbReference type="PRINTS" id="PR00864">
    <property type="entry name" value="PREPILNPTASE"/>
</dbReference>
<comment type="caution">
    <text evidence="13">The sequence shown here is derived from an EMBL/GenBank/DDBJ whole genome shotgun (WGS) entry which is preliminary data.</text>
</comment>
<dbReference type="InterPro" id="IPR050882">
    <property type="entry name" value="Prepilin_peptidase/N-MTase"/>
</dbReference>
<keyword evidence="3" id="KW-1003">Cell membrane</keyword>
<dbReference type="EMBL" id="JBAKFM010000001">
    <property type="protein sequence ID" value="MEX0468516.1"/>
    <property type="molecule type" value="Genomic_DNA"/>
</dbReference>
<keyword evidence="4" id="KW-0997">Cell inner membrane</keyword>
<evidence type="ECO:0000256" key="10">
    <source>
        <dbReference type="SAM" id="Phobius"/>
    </source>
</evidence>
<dbReference type="PANTHER" id="PTHR30487:SF0">
    <property type="entry name" value="PREPILIN LEADER PEPTIDASE_N-METHYLTRANSFERASE-RELATED"/>
    <property type="match status" value="1"/>
</dbReference>
<feature type="transmembrane region" description="Helical" evidence="10">
    <location>
        <begin position="249"/>
        <end position="266"/>
    </location>
</feature>
<comment type="function">
    <text evidence="9">Plays an essential role in type IV pili and type II pseudopili formation by proteolytically removing the leader sequence from substrate proteins and subsequently monomethylating the alpha-amino group of the newly exposed N-terminal phenylalanine.</text>
</comment>
<evidence type="ECO:0000313" key="13">
    <source>
        <dbReference type="EMBL" id="MEX0468516.1"/>
    </source>
</evidence>
<sequence length="272" mass="28987">MIAADTIHYCIGLSASLVLGLVSGSFLTMLTHRIALRLLPLWQTESNGPTTTPERAWRSCCPRCGGVIPWYRNLPLVGWAIGLGRCSVCRQQVSLRYPVIESVTTLVVMVVWATQADPWRTAALTLVSLWLVALSVIDAETRLLPDSLTLSGLWIGLLLSVMPVASMPGPSGAIIGAAAGYALLAGLNCAYRLVRGHDGLGGGDCKLLAMLGAWAGPAALPVVLLLAAGGGCLWLLVRRWPGTGGDNHLAFGPWLALAGWITLVWGHERFYL</sequence>
<organism evidence="13 14">
    <name type="scientific">Spiribacter pallidus</name>
    <dbReference type="NCBI Taxonomy" id="1987936"/>
    <lineage>
        <taxon>Bacteria</taxon>
        <taxon>Pseudomonadati</taxon>
        <taxon>Pseudomonadota</taxon>
        <taxon>Gammaproteobacteria</taxon>
        <taxon>Chromatiales</taxon>
        <taxon>Ectothiorhodospiraceae</taxon>
        <taxon>Spiribacter</taxon>
    </lineage>
</organism>
<reference evidence="13 14" key="1">
    <citation type="submission" date="2024-02" db="EMBL/GenBank/DDBJ databases">
        <title>New especies of Spiribacter isolated from saline water.</title>
        <authorList>
            <person name="Leon M.J."/>
            <person name="De La Haba R."/>
            <person name="Sanchez-Porro C."/>
            <person name="Ventosa A."/>
        </authorList>
    </citation>
    <scope>NUCLEOTIDE SEQUENCE [LARGE SCALE GENOMIC DNA]</scope>
    <source>
        <strain evidence="14">ag22IC6-390</strain>
    </source>
</reference>
<proteinExistence type="inferred from homology"/>
<dbReference type="Pfam" id="PF01478">
    <property type="entry name" value="Peptidase_A24"/>
    <property type="match status" value="1"/>
</dbReference>
<keyword evidence="9" id="KW-0645">Protease</keyword>
<dbReference type="InterPro" id="IPR014032">
    <property type="entry name" value="Peptidase_A24A_bac"/>
</dbReference>
<comment type="similarity">
    <text evidence="2 8">Belongs to the peptidase A24 family.</text>
</comment>
<evidence type="ECO:0000313" key="14">
    <source>
        <dbReference type="Proteomes" id="UP001556709"/>
    </source>
</evidence>
<feature type="domain" description="Prepilin peptidase A24 N-terminal" evidence="12">
    <location>
        <begin position="18"/>
        <end position="113"/>
    </location>
</feature>
<keyword evidence="6 10" id="KW-1133">Transmembrane helix</keyword>
<keyword evidence="7 10" id="KW-0472">Membrane</keyword>
<keyword evidence="9 13" id="KW-0378">Hydrolase</keyword>
<evidence type="ECO:0000256" key="6">
    <source>
        <dbReference type="ARBA" id="ARBA00022989"/>
    </source>
</evidence>
<name>A0ABV3TB97_9GAMM</name>
<gene>
    <name evidence="13" type="ORF">V6X73_02030</name>
</gene>
<dbReference type="RefSeq" id="WP_367957983.1">
    <property type="nucleotide sequence ID" value="NZ_JBAKFK010000001.1"/>
</dbReference>
<keyword evidence="9" id="KW-0511">Multifunctional enzyme</keyword>
<evidence type="ECO:0000256" key="3">
    <source>
        <dbReference type="ARBA" id="ARBA00022475"/>
    </source>
</evidence>
<evidence type="ECO:0000256" key="2">
    <source>
        <dbReference type="ARBA" id="ARBA00005801"/>
    </source>
</evidence>
<evidence type="ECO:0000256" key="9">
    <source>
        <dbReference type="RuleBase" id="RU003794"/>
    </source>
</evidence>
<keyword evidence="5 9" id="KW-0812">Transmembrane</keyword>
<evidence type="ECO:0000256" key="4">
    <source>
        <dbReference type="ARBA" id="ARBA00022519"/>
    </source>
</evidence>
<keyword evidence="14" id="KW-1185">Reference proteome</keyword>
<dbReference type="PANTHER" id="PTHR30487">
    <property type="entry name" value="TYPE 4 PREPILIN-LIKE PROTEINS LEADER PEPTIDE-PROCESSING ENZYME"/>
    <property type="match status" value="1"/>
</dbReference>
<feature type="transmembrane region" description="Helical" evidence="10">
    <location>
        <begin position="173"/>
        <end position="194"/>
    </location>
</feature>
<dbReference type="InterPro" id="IPR000045">
    <property type="entry name" value="Prepilin_IV_endopep_pep"/>
</dbReference>
<dbReference type="EC" id="3.4.23.43" evidence="9"/>
<evidence type="ECO:0000259" key="12">
    <source>
        <dbReference type="Pfam" id="PF06750"/>
    </source>
</evidence>
<evidence type="ECO:0000259" key="11">
    <source>
        <dbReference type="Pfam" id="PF01478"/>
    </source>
</evidence>
<protein>
    <recommendedName>
        <fullName evidence="9">Prepilin leader peptidase/N-methyltransferase</fullName>
        <ecNumber evidence="9">2.1.1.-</ecNumber>
        <ecNumber evidence="9">3.4.23.43</ecNumber>
    </recommendedName>
</protein>
<evidence type="ECO:0000256" key="8">
    <source>
        <dbReference type="RuleBase" id="RU003793"/>
    </source>
</evidence>
<dbReference type="InterPro" id="IPR010627">
    <property type="entry name" value="Prepilin_pept_A24_N"/>
</dbReference>
<evidence type="ECO:0000256" key="1">
    <source>
        <dbReference type="ARBA" id="ARBA00004429"/>
    </source>
</evidence>
<dbReference type="Pfam" id="PF06750">
    <property type="entry name" value="A24_N_bact"/>
    <property type="match status" value="1"/>
</dbReference>
<feature type="transmembrane region" description="Helical" evidence="10">
    <location>
        <begin position="6"/>
        <end position="30"/>
    </location>
</feature>
<feature type="transmembrane region" description="Helical" evidence="10">
    <location>
        <begin position="214"/>
        <end position="237"/>
    </location>
</feature>
<dbReference type="GO" id="GO:0016787">
    <property type="term" value="F:hydrolase activity"/>
    <property type="evidence" value="ECO:0007669"/>
    <property type="project" value="UniProtKB-KW"/>
</dbReference>
<feature type="domain" description="Prepilin type IV endopeptidase peptidase" evidence="11">
    <location>
        <begin position="126"/>
        <end position="233"/>
    </location>
</feature>
<evidence type="ECO:0000256" key="5">
    <source>
        <dbReference type="ARBA" id="ARBA00022692"/>
    </source>
</evidence>